<feature type="binding site" evidence="9">
    <location>
        <position position="133"/>
    </location>
    <ligand>
        <name>Mg(2+)</name>
        <dbReference type="ChEBI" id="CHEBI:18420"/>
    </ligand>
</feature>
<keyword evidence="7 9" id="KW-0460">Magnesium</keyword>
<evidence type="ECO:0000256" key="9">
    <source>
        <dbReference type="HAMAP-Rule" id="MF_00583"/>
    </source>
</evidence>
<comment type="pathway">
    <text evidence="9">Metabolic intermediate biosynthesis; 5-phospho-alpha-D-ribose 1-diphosphate biosynthesis; 5-phospho-alpha-D-ribose 1-diphosphate from D-ribose 5-phosphate (route I): step 1/1.</text>
</comment>
<comment type="catalytic activity">
    <reaction evidence="8 9">
        <text>D-ribose 5-phosphate + ATP = 5-phospho-alpha-D-ribose 1-diphosphate + AMP + H(+)</text>
        <dbReference type="Rhea" id="RHEA:15609"/>
        <dbReference type="ChEBI" id="CHEBI:15378"/>
        <dbReference type="ChEBI" id="CHEBI:30616"/>
        <dbReference type="ChEBI" id="CHEBI:58017"/>
        <dbReference type="ChEBI" id="CHEBI:78346"/>
        <dbReference type="ChEBI" id="CHEBI:456215"/>
        <dbReference type="EC" id="2.7.6.1"/>
    </reaction>
</comment>
<evidence type="ECO:0000256" key="3">
    <source>
        <dbReference type="ARBA" id="ARBA00022727"/>
    </source>
</evidence>
<comment type="similarity">
    <text evidence="9">Belongs to the ribose-phosphate pyrophosphokinase family. Class I subfamily.</text>
</comment>
<feature type="binding site" evidence="9">
    <location>
        <begin position="225"/>
        <end position="229"/>
    </location>
    <ligand>
        <name>D-ribose 5-phosphate</name>
        <dbReference type="ChEBI" id="CHEBI:78346"/>
    </ligand>
</feature>
<dbReference type="GO" id="GO:0005737">
    <property type="term" value="C:cytoplasm"/>
    <property type="evidence" value="ECO:0007669"/>
    <property type="project" value="UniProtKB-SubCell"/>
</dbReference>
<dbReference type="GO" id="GO:0002189">
    <property type="term" value="C:ribose phosphate diphosphokinase complex"/>
    <property type="evidence" value="ECO:0007669"/>
    <property type="project" value="TreeGrafter"/>
</dbReference>
<dbReference type="GO" id="GO:0006164">
    <property type="term" value="P:purine nucleotide biosynthetic process"/>
    <property type="evidence" value="ECO:0007669"/>
    <property type="project" value="TreeGrafter"/>
</dbReference>
<organism evidence="11 12">
    <name type="scientific">Hydrogenispora ethanolica</name>
    <dbReference type="NCBI Taxonomy" id="1082276"/>
    <lineage>
        <taxon>Bacteria</taxon>
        <taxon>Bacillati</taxon>
        <taxon>Bacillota</taxon>
        <taxon>Hydrogenispora</taxon>
    </lineage>
</organism>
<name>A0A4R1RSA8_HYDET</name>
<keyword evidence="2 9" id="KW-0479">Metal-binding</keyword>
<dbReference type="AlphaFoldDB" id="A0A4R1RSA8"/>
<dbReference type="Pfam" id="PF13793">
    <property type="entry name" value="Pribosyltran_N"/>
    <property type="match status" value="1"/>
</dbReference>
<dbReference type="InterPro" id="IPR000836">
    <property type="entry name" value="PRTase_dom"/>
</dbReference>
<comment type="subunit">
    <text evidence="9">Homohexamer.</text>
</comment>
<dbReference type="PANTHER" id="PTHR10210:SF41">
    <property type="entry name" value="RIBOSE-PHOSPHATE PYROPHOSPHOKINASE 1, CHLOROPLASTIC"/>
    <property type="match status" value="1"/>
</dbReference>
<evidence type="ECO:0000256" key="8">
    <source>
        <dbReference type="ARBA" id="ARBA00049535"/>
    </source>
</evidence>
<dbReference type="SMART" id="SM01400">
    <property type="entry name" value="Pribosyltran_N"/>
    <property type="match status" value="1"/>
</dbReference>
<dbReference type="Gene3D" id="3.40.50.2020">
    <property type="match status" value="2"/>
</dbReference>
<keyword evidence="3 9" id="KW-0545">Nucleotide biosynthesis</keyword>
<dbReference type="Proteomes" id="UP000295008">
    <property type="component" value="Unassembled WGS sequence"/>
</dbReference>
<evidence type="ECO:0000256" key="4">
    <source>
        <dbReference type="ARBA" id="ARBA00022741"/>
    </source>
</evidence>
<feature type="active site" evidence="9">
    <location>
        <position position="195"/>
    </location>
</feature>
<reference evidence="11 12" key="1">
    <citation type="submission" date="2019-03" db="EMBL/GenBank/DDBJ databases">
        <title>Genomic Encyclopedia of Type Strains, Phase IV (KMG-IV): sequencing the most valuable type-strain genomes for metagenomic binning, comparative biology and taxonomic classification.</title>
        <authorList>
            <person name="Goeker M."/>
        </authorList>
    </citation>
    <scope>NUCLEOTIDE SEQUENCE [LARGE SCALE GENOMIC DNA]</scope>
    <source>
        <strain evidence="11 12">LX-B</strain>
    </source>
</reference>
<evidence type="ECO:0000256" key="5">
    <source>
        <dbReference type="ARBA" id="ARBA00022777"/>
    </source>
</evidence>
<feature type="binding site" evidence="9">
    <location>
        <begin position="99"/>
        <end position="100"/>
    </location>
    <ligand>
        <name>ATP</name>
        <dbReference type="ChEBI" id="CHEBI:30616"/>
    </ligand>
</feature>
<dbReference type="GO" id="GO:0006015">
    <property type="term" value="P:5-phosphoribose 1-diphosphate biosynthetic process"/>
    <property type="evidence" value="ECO:0007669"/>
    <property type="project" value="UniProtKB-UniRule"/>
</dbReference>
<proteinExistence type="inferred from homology"/>
<dbReference type="InterPro" id="IPR029099">
    <property type="entry name" value="Pribosyltran_N"/>
</dbReference>
<keyword evidence="6 9" id="KW-0067">ATP-binding</keyword>
<evidence type="ECO:0000313" key="11">
    <source>
        <dbReference type="EMBL" id="TCL69353.1"/>
    </source>
</evidence>
<dbReference type="SUPFAM" id="SSF53271">
    <property type="entry name" value="PRTase-like"/>
    <property type="match status" value="1"/>
</dbReference>
<dbReference type="InterPro" id="IPR005946">
    <property type="entry name" value="Rib-P_diPkinase"/>
</dbReference>
<keyword evidence="5 9" id="KW-0418">Kinase</keyword>
<feature type="binding site" evidence="9">
    <location>
        <position position="221"/>
    </location>
    <ligand>
        <name>D-ribose 5-phosphate</name>
        <dbReference type="ChEBI" id="CHEBI:78346"/>
    </ligand>
</feature>
<dbReference type="NCBIfam" id="NF002320">
    <property type="entry name" value="PRK01259.1"/>
    <property type="match status" value="1"/>
</dbReference>
<keyword evidence="1 9" id="KW-0808">Transferase</keyword>
<protein>
    <recommendedName>
        <fullName evidence="9">Ribose-phosphate pyrophosphokinase</fullName>
        <shortName evidence="9">RPPK</shortName>
        <ecNumber evidence="9">2.7.6.1</ecNumber>
    </recommendedName>
    <alternativeName>
        <fullName evidence="9">5-phospho-D-ribosyl alpha-1-diphosphate synthase</fullName>
    </alternativeName>
    <alternativeName>
        <fullName evidence="9">Phosphoribosyl diphosphate synthase</fullName>
    </alternativeName>
    <alternativeName>
        <fullName evidence="9">Phosphoribosyl pyrophosphate synthase</fullName>
        <shortName evidence="9">P-Rib-PP synthase</shortName>
        <shortName evidence="9">PRPP synthase</shortName>
        <shortName evidence="9">PRPPase</shortName>
    </alternativeName>
</protein>
<feature type="domain" description="Ribose-phosphate pyrophosphokinase N-terminal" evidence="10">
    <location>
        <begin position="7"/>
        <end position="123"/>
    </location>
</feature>
<comment type="cofactor">
    <cofactor evidence="9">
        <name>Mg(2+)</name>
        <dbReference type="ChEBI" id="CHEBI:18420"/>
    </cofactor>
    <text evidence="9">Binds 2 Mg(2+) ions per subunit.</text>
</comment>
<dbReference type="CDD" id="cd06223">
    <property type="entry name" value="PRTases_typeI"/>
    <property type="match status" value="1"/>
</dbReference>
<dbReference type="InterPro" id="IPR037515">
    <property type="entry name" value="Rib-P_diPkinase_bac"/>
</dbReference>
<accession>A0A4R1RSA8</accession>
<dbReference type="HAMAP" id="MF_00583_B">
    <property type="entry name" value="RibP_PPkinase_B"/>
    <property type="match status" value="1"/>
</dbReference>
<dbReference type="EMBL" id="SLUN01000012">
    <property type="protein sequence ID" value="TCL69353.1"/>
    <property type="molecule type" value="Genomic_DNA"/>
</dbReference>
<evidence type="ECO:0000259" key="10">
    <source>
        <dbReference type="Pfam" id="PF13793"/>
    </source>
</evidence>
<dbReference type="GO" id="GO:0005524">
    <property type="term" value="F:ATP binding"/>
    <property type="evidence" value="ECO:0007669"/>
    <property type="project" value="UniProtKB-KW"/>
</dbReference>
<dbReference type="GO" id="GO:0000287">
    <property type="term" value="F:magnesium ion binding"/>
    <property type="evidence" value="ECO:0007669"/>
    <property type="project" value="UniProtKB-UniRule"/>
</dbReference>
<dbReference type="NCBIfam" id="TIGR01251">
    <property type="entry name" value="ribP_PPkin"/>
    <property type="match status" value="1"/>
</dbReference>
<comment type="caution">
    <text evidence="9">Lacks conserved residue(s) required for the propagation of feature annotation.</text>
</comment>
<dbReference type="UniPathway" id="UPA00087">
    <property type="reaction ID" value="UER00172"/>
</dbReference>
<sequence>MSRYGPMQLFSGTSNPMLGKEIADYLGVKLGGVQISRFASGEIYVRFLESIRGSDVFIVQSLVNNVNDSIMEMLIMIDALKRASAGRITPVIPYYGYARQEKKSAPREPITARMLADIISAVGADRVITMDLHAPAIQGFFNIPVDHMTALPMLAQYVTQKNIQDGVIIAPDAGSVKKAEKLATRLDMPLGVMYKRRPAPNVAEMTFFIGDVKNKTPIIIDDMVDTAGSIMQVVDALLERGAKPEIHLLTTHGLFSPPAVDRLRHPAIKEIVACNTVPLPPEKFLPNVTVLSVAPLFGDAIRRIHQDISVSVLFD</sequence>
<dbReference type="InterPro" id="IPR029057">
    <property type="entry name" value="PRTase-like"/>
</dbReference>
<dbReference type="PANTHER" id="PTHR10210">
    <property type="entry name" value="RIBOSE-PHOSPHATE DIPHOSPHOKINASE FAMILY MEMBER"/>
    <property type="match status" value="1"/>
</dbReference>
<dbReference type="FunFam" id="3.40.50.2020:FF:000007">
    <property type="entry name" value="Ribose-phosphate pyrophosphokinase"/>
    <property type="match status" value="1"/>
</dbReference>
<evidence type="ECO:0000256" key="6">
    <source>
        <dbReference type="ARBA" id="ARBA00022840"/>
    </source>
</evidence>
<feature type="binding site" evidence="9">
    <location>
        <position position="197"/>
    </location>
    <ligand>
        <name>D-ribose 5-phosphate</name>
        <dbReference type="ChEBI" id="CHEBI:78346"/>
    </ligand>
</feature>
<keyword evidence="9" id="KW-0963">Cytoplasm</keyword>
<feature type="binding site" evidence="9">
    <location>
        <position position="172"/>
    </location>
    <ligand>
        <name>Mg(2+)</name>
        <dbReference type="ChEBI" id="CHEBI:18420"/>
    </ligand>
</feature>
<dbReference type="GO" id="GO:0016301">
    <property type="term" value="F:kinase activity"/>
    <property type="evidence" value="ECO:0007669"/>
    <property type="project" value="UniProtKB-KW"/>
</dbReference>
<dbReference type="Pfam" id="PF14572">
    <property type="entry name" value="Pribosyl_synth"/>
    <property type="match status" value="1"/>
</dbReference>
<keyword evidence="12" id="KW-1185">Reference proteome</keyword>
<dbReference type="GO" id="GO:0004749">
    <property type="term" value="F:ribose phosphate diphosphokinase activity"/>
    <property type="evidence" value="ECO:0007669"/>
    <property type="project" value="UniProtKB-UniRule"/>
</dbReference>
<evidence type="ECO:0000256" key="2">
    <source>
        <dbReference type="ARBA" id="ARBA00022723"/>
    </source>
</evidence>
<keyword evidence="4 9" id="KW-0547">Nucleotide-binding</keyword>
<evidence type="ECO:0000313" key="12">
    <source>
        <dbReference type="Proteomes" id="UP000295008"/>
    </source>
</evidence>
<comment type="function">
    <text evidence="9">Involved in the biosynthesis of the central metabolite phospho-alpha-D-ribosyl-1-pyrophosphate (PRPP) via the transfer of pyrophosphoryl group from ATP to 1-hydroxyl of ribose-5-phosphate (Rib-5-P).</text>
</comment>
<comment type="caution">
    <text evidence="11">The sequence shown here is derived from an EMBL/GenBank/DDBJ whole genome shotgun (WGS) entry which is preliminary data.</text>
</comment>
<gene>
    <name evidence="9" type="primary">prs</name>
    <name evidence="11" type="ORF">EDC14_101250</name>
</gene>
<comment type="subcellular location">
    <subcellularLocation>
        <location evidence="9">Cytoplasm</location>
    </subcellularLocation>
</comment>
<evidence type="ECO:0000256" key="1">
    <source>
        <dbReference type="ARBA" id="ARBA00022679"/>
    </source>
</evidence>
<evidence type="ECO:0000256" key="7">
    <source>
        <dbReference type="ARBA" id="ARBA00022842"/>
    </source>
</evidence>
<dbReference type="EC" id="2.7.6.1" evidence="9"/>